<dbReference type="AlphaFoldDB" id="A0A645IXC7"/>
<comment type="caution">
    <text evidence="2">The sequence shown here is derived from an EMBL/GenBank/DDBJ whole genome shotgun (WGS) entry which is preliminary data.</text>
</comment>
<dbReference type="SUPFAM" id="SSF46785">
    <property type="entry name" value="Winged helix' DNA-binding domain"/>
    <property type="match status" value="1"/>
</dbReference>
<protein>
    <recommendedName>
        <fullName evidence="1">Transcription regulator PadR N-terminal domain-containing protein</fullName>
    </recommendedName>
</protein>
<dbReference type="InterPro" id="IPR036390">
    <property type="entry name" value="WH_DNA-bd_sf"/>
</dbReference>
<gene>
    <name evidence="2" type="ORF">SDC9_200697</name>
</gene>
<dbReference type="EMBL" id="VSSQ01119728">
    <property type="protein sequence ID" value="MPN53034.1"/>
    <property type="molecule type" value="Genomic_DNA"/>
</dbReference>
<dbReference type="PANTHER" id="PTHR33169:SF25">
    <property type="entry name" value="DNA-BINDING PROTEIN YIZB-RELATED"/>
    <property type="match status" value="1"/>
</dbReference>
<feature type="domain" description="Transcription regulator PadR N-terminal" evidence="1">
    <location>
        <begin position="3"/>
        <end position="69"/>
    </location>
</feature>
<reference evidence="2" key="1">
    <citation type="submission" date="2019-08" db="EMBL/GenBank/DDBJ databases">
        <authorList>
            <person name="Kucharzyk K."/>
            <person name="Murdoch R.W."/>
            <person name="Higgins S."/>
            <person name="Loffler F."/>
        </authorList>
    </citation>
    <scope>NUCLEOTIDE SEQUENCE</scope>
</reference>
<name>A0A645IXC7_9ZZZZ</name>
<dbReference type="PANTHER" id="PTHR33169">
    <property type="entry name" value="PADR-FAMILY TRANSCRIPTIONAL REGULATOR"/>
    <property type="match status" value="1"/>
</dbReference>
<dbReference type="Gene3D" id="1.10.10.10">
    <property type="entry name" value="Winged helix-like DNA-binding domain superfamily/Winged helix DNA-binding domain"/>
    <property type="match status" value="1"/>
</dbReference>
<evidence type="ECO:0000259" key="1">
    <source>
        <dbReference type="Pfam" id="PF03551"/>
    </source>
</evidence>
<sequence length="91" mass="10767">MKHDSYGYEINRDIQKKTLGKYEFKEATLYTAVRRLEQGGCITSYWGDESTGARRRYYAITELGRETYRSLIKDWETARALINNLIYVEDI</sequence>
<organism evidence="2">
    <name type="scientific">bioreactor metagenome</name>
    <dbReference type="NCBI Taxonomy" id="1076179"/>
    <lineage>
        <taxon>unclassified sequences</taxon>
        <taxon>metagenomes</taxon>
        <taxon>ecological metagenomes</taxon>
    </lineage>
</organism>
<proteinExistence type="predicted"/>
<evidence type="ECO:0000313" key="2">
    <source>
        <dbReference type="EMBL" id="MPN53034.1"/>
    </source>
</evidence>
<dbReference type="InterPro" id="IPR052509">
    <property type="entry name" value="Metal_resp_DNA-bind_regulator"/>
</dbReference>
<dbReference type="Pfam" id="PF03551">
    <property type="entry name" value="PadR"/>
    <property type="match status" value="1"/>
</dbReference>
<dbReference type="InterPro" id="IPR036388">
    <property type="entry name" value="WH-like_DNA-bd_sf"/>
</dbReference>
<accession>A0A645IXC7</accession>
<dbReference type="InterPro" id="IPR005149">
    <property type="entry name" value="Tscrpt_reg_PadR_N"/>
</dbReference>